<evidence type="ECO:0000256" key="1">
    <source>
        <dbReference type="SAM" id="MobiDB-lite"/>
    </source>
</evidence>
<feature type="region of interest" description="Disordered" evidence="1">
    <location>
        <begin position="454"/>
        <end position="478"/>
    </location>
</feature>
<feature type="region of interest" description="Disordered" evidence="1">
    <location>
        <begin position="327"/>
        <end position="350"/>
    </location>
</feature>
<proteinExistence type="predicted"/>
<accession>E1ZPE9</accession>
<organism evidence="3">
    <name type="scientific">Chlorella variabilis</name>
    <name type="common">Green alga</name>
    <dbReference type="NCBI Taxonomy" id="554065"/>
    <lineage>
        <taxon>Eukaryota</taxon>
        <taxon>Viridiplantae</taxon>
        <taxon>Chlorophyta</taxon>
        <taxon>core chlorophytes</taxon>
        <taxon>Trebouxiophyceae</taxon>
        <taxon>Chlorellales</taxon>
        <taxon>Chlorellaceae</taxon>
        <taxon>Chlorella clade</taxon>
        <taxon>Chlorella</taxon>
    </lineage>
</organism>
<feature type="non-terminal residue" evidence="2">
    <location>
        <position position="540"/>
    </location>
</feature>
<dbReference type="KEGG" id="cvr:CHLNCDRAFT_58950"/>
<protein>
    <submittedName>
        <fullName evidence="2">Uncharacterized protein</fullName>
    </submittedName>
</protein>
<dbReference type="RefSeq" id="XP_005844450.1">
    <property type="nucleotide sequence ID" value="XM_005844388.1"/>
</dbReference>
<evidence type="ECO:0000313" key="2">
    <source>
        <dbReference type="EMBL" id="EFN52348.1"/>
    </source>
</evidence>
<dbReference type="GeneID" id="17351668"/>
<feature type="compositionally biased region" description="Polar residues" evidence="1">
    <location>
        <begin position="462"/>
        <end position="475"/>
    </location>
</feature>
<dbReference type="InParanoid" id="E1ZPE9"/>
<keyword evidence="3" id="KW-1185">Reference proteome</keyword>
<dbReference type="AlphaFoldDB" id="E1ZPE9"/>
<gene>
    <name evidence="2" type="ORF">CHLNCDRAFT_58950</name>
</gene>
<sequence>MAPGDTAKITTQTDGILHNTLPRLPHMGGIRVYPGVRQQRPQCLAVAASAVRHACSHGVASVVNRFPQLIEQSTATYAEAIKAGLGDEDGYLGPEAFDMCQVDVVSGWHLAYVPGSKEAEQQLEAVLREILLQPGPPVRGLALVTSGDNHYRPVVADQLDELAASGKGRFVYLDSLGLGGSDAYSAQLGSLAELTEHIACDLAVRAPGLGTVQVSILELAPAAEPVLDTDASVLHVHKSNIVAESGVEPAPWVQELWRTQWQRQQQEQIVLQQREVEAQSRLQAMVAEQALAKGRCVVKRPAWRAWQEAERARALRRRRRARQLKLANRPANNGPRGSGRNQWSKMKGATCTAGRKARRCSRSINITMFEVEVKELLKTPGRGESCPPFTTLTSKMTCSATVVVGVEMHTPSTDRSGSKIDLPIEQMPDAPIPWLATRLAGAIHNTLLLRAGVEPNPGPTGADSTSMVGTSSGLQERQDDTTPFVDNAEAKLNIMQIQLSNLHRAEGHLAHLVMCAQKAVEGAKNLLQITKPTLPANASI</sequence>
<name>E1ZPE9_CHLVA</name>
<evidence type="ECO:0000313" key="3">
    <source>
        <dbReference type="Proteomes" id="UP000008141"/>
    </source>
</evidence>
<dbReference type="EMBL" id="GL433857">
    <property type="protein sequence ID" value="EFN52348.1"/>
    <property type="molecule type" value="Genomic_DNA"/>
</dbReference>
<reference evidence="2 3" key="1">
    <citation type="journal article" date="2010" name="Plant Cell">
        <title>The Chlorella variabilis NC64A genome reveals adaptation to photosymbiosis, coevolution with viruses, and cryptic sex.</title>
        <authorList>
            <person name="Blanc G."/>
            <person name="Duncan G."/>
            <person name="Agarkova I."/>
            <person name="Borodovsky M."/>
            <person name="Gurnon J."/>
            <person name="Kuo A."/>
            <person name="Lindquist E."/>
            <person name="Lucas S."/>
            <person name="Pangilinan J."/>
            <person name="Polle J."/>
            <person name="Salamov A."/>
            <person name="Terry A."/>
            <person name="Yamada T."/>
            <person name="Dunigan D.D."/>
            <person name="Grigoriev I.V."/>
            <person name="Claverie J.M."/>
            <person name="Van Etten J.L."/>
        </authorList>
    </citation>
    <scope>NUCLEOTIDE SEQUENCE [LARGE SCALE GENOMIC DNA]</scope>
    <source>
        <strain evidence="2 3">NC64A</strain>
    </source>
</reference>
<dbReference type="Proteomes" id="UP000008141">
    <property type="component" value="Unassembled WGS sequence"/>
</dbReference>